<keyword evidence="2" id="KW-1185">Reference proteome</keyword>
<name>A0A6N6NQ25_9ACTN</name>
<proteinExistence type="predicted"/>
<dbReference type="OrthoDB" id="1625426at2"/>
<evidence type="ECO:0000313" key="1">
    <source>
        <dbReference type="EMBL" id="KAB1636648.1"/>
    </source>
</evidence>
<accession>A0A6N6NQ25</accession>
<dbReference type="AlphaFoldDB" id="A0A6N6NQ25"/>
<gene>
    <name evidence="1" type="ORF">F8C90_09630</name>
</gene>
<organism evidence="1 2">
    <name type="scientific">Ellagibacter isourolithinifaciens</name>
    <dbReference type="NCBI Taxonomy" id="2137581"/>
    <lineage>
        <taxon>Bacteria</taxon>
        <taxon>Bacillati</taxon>
        <taxon>Actinomycetota</taxon>
        <taxon>Coriobacteriia</taxon>
        <taxon>Eggerthellales</taxon>
        <taxon>Eggerthellaceae</taxon>
        <taxon>Ellagibacter</taxon>
    </lineage>
</organism>
<dbReference type="EMBL" id="WAJR01000032">
    <property type="protein sequence ID" value="KAB1636648.1"/>
    <property type="molecule type" value="Genomic_DNA"/>
</dbReference>
<protein>
    <submittedName>
        <fullName evidence="1">Uncharacterized protein</fullName>
    </submittedName>
</protein>
<comment type="caution">
    <text evidence="1">The sequence shown here is derived from an EMBL/GenBank/DDBJ whole genome shotgun (WGS) entry which is preliminary data.</text>
</comment>
<evidence type="ECO:0000313" key="2">
    <source>
        <dbReference type="Proteomes" id="UP000468668"/>
    </source>
</evidence>
<sequence length="230" mass="25665">MSEEDKWKALQKPFDPDEVELLPKYTGAKGADGRIPRDKYRRCDECGGFHPFPCVHLRYVGHAGITQRLNEVDPTWNWEPAAKDQNGLPLIAGGGMWIHLTVLGVTRWGFGDAQGKTGPNAVKETIGDAIRNAAMRFGVGTYLWSKSDKDKRVAELGQPPEEAPFDMYRDALARAKERGVSVKDAMAYVESVIPKPREEYGDFEIRCAVLLVDSMRAPEKPPEDGEEVSF</sequence>
<dbReference type="Proteomes" id="UP000468668">
    <property type="component" value="Unassembled WGS sequence"/>
</dbReference>
<reference evidence="1 2" key="1">
    <citation type="submission" date="2019-09" db="EMBL/GenBank/DDBJ databases">
        <title>Whole genome shotgun sequencing (WGS) of Ellagibacter isourolithinifaciens DSM 104140(T) and Adlercreutzia muris DSM 29508(T).</title>
        <authorList>
            <person name="Stoll D.A."/>
            <person name="Danylec N."/>
            <person name="Huch M."/>
        </authorList>
    </citation>
    <scope>NUCLEOTIDE SEQUENCE [LARGE SCALE GENOMIC DNA]</scope>
    <source>
        <strain evidence="1 2">DSM 104140</strain>
    </source>
</reference>